<name>A0ABV6K0Z2_9LACO</name>
<dbReference type="Pfam" id="PF13253">
    <property type="entry name" value="DUF4044"/>
    <property type="match status" value="1"/>
</dbReference>
<keyword evidence="1" id="KW-0472">Membrane</keyword>
<keyword evidence="1" id="KW-1133">Transmembrane helix</keyword>
<gene>
    <name evidence="2" type="ORF">ACFFGS_03170</name>
</gene>
<keyword evidence="1" id="KW-0812">Transmembrane</keyword>
<accession>A0ABV6K0Z2</accession>
<sequence length="40" mass="4435">MKKKSTFQKITMVVVWLMILATVGSLVLTALYSLGLMNFG</sequence>
<protein>
    <submittedName>
        <fullName evidence="2">DUF4044 domain-containing protein</fullName>
    </submittedName>
</protein>
<proteinExistence type="predicted"/>
<evidence type="ECO:0000313" key="2">
    <source>
        <dbReference type="EMBL" id="MFC0423131.1"/>
    </source>
</evidence>
<evidence type="ECO:0000256" key="1">
    <source>
        <dbReference type="SAM" id="Phobius"/>
    </source>
</evidence>
<dbReference type="RefSeq" id="WP_174795693.1">
    <property type="nucleotide sequence ID" value="NZ_BAABRM010000017.1"/>
</dbReference>
<comment type="caution">
    <text evidence="2">The sequence shown here is derived from an EMBL/GenBank/DDBJ whole genome shotgun (WGS) entry which is preliminary data.</text>
</comment>
<evidence type="ECO:0000313" key="3">
    <source>
        <dbReference type="Proteomes" id="UP001589855"/>
    </source>
</evidence>
<dbReference type="Proteomes" id="UP001589855">
    <property type="component" value="Unassembled WGS sequence"/>
</dbReference>
<feature type="transmembrane region" description="Helical" evidence="1">
    <location>
        <begin position="12"/>
        <end position="34"/>
    </location>
</feature>
<dbReference type="EMBL" id="JBHLUK010000016">
    <property type="protein sequence ID" value="MFC0423131.1"/>
    <property type="molecule type" value="Genomic_DNA"/>
</dbReference>
<dbReference type="InterPro" id="IPR025270">
    <property type="entry name" value="DUF4044"/>
</dbReference>
<keyword evidence="3" id="KW-1185">Reference proteome</keyword>
<organism evidence="2 3">
    <name type="scientific">Lactiplantibacillus plajomi</name>
    <dbReference type="NCBI Taxonomy" id="1457217"/>
    <lineage>
        <taxon>Bacteria</taxon>
        <taxon>Bacillati</taxon>
        <taxon>Bacillota</taxon>
        <taxon>Bacilli</taxon>
        <taxon>Lactobacillales</taxon>
        <taxon>Lactobacillaceae</taxon>
        <taxon>Lactiplantibacillus</taxon>
    </lineage>
</organism>
<reference evidence="2 3" key="1">
    <citation type="submission" date="2024-09" db="EMBL/GenBank/DDBJ databases">
        <authorList>
            <person name="Sun Q."/>
            <person name="Mori K."/>
        </authorList>
    </citation>
    <scope>NUCLEOTIDE SEQUENCE [LARGE SCALE GENOMIC DNA]</scope>
    <source>
        <strain evidence="2 3">TBRC 4575</strain>
    </source>
</reference>